<reference evidence="2" key="1">
    <citation type="submission" date="2018-05" db="EMBL/GenBank/DDBJ databases">
        <authorList>
            <person name="Lanie J.A."/>
            <person name="Ng W.-L."/>
            <person name="Kazmierczak K.M."/>
            <person name="Andrzejewski T.M."/>
            <person name="Davidsen T.M."/>
            <person name="Wayne K.J."/>
            <person name="Tettelin H."/>
            <person name="Glass J.I."/>
            <person name="Rusch D."/>
            <person name="Podicherti R."/>
            <person name="Tsui H.-C.T."/>
            <person name="Winkler M.E."/>
        </authorList>
    </citation>
    <scope>NUCLEOTIDE SEQUENCE</scope>
</reference>
<dbReference type="InterPro" id="IPR037165">
    <property type="entry name" value="AldOxase/xan_DH_Mopterin-bd_sf"/>
</dbReference>
<evidence type="ECO:0000313" key="2">
    <source>
        <dbReference type="EMBL" id="SVA11084.1"/>
    </source>
</evidence>
<dbReference type="PANTHER" id="PTHR47495:SF2">
    <property type="entry name" value="ALDEHYDE DEHYDROGENASE"/>
    <property type="match status" value="1"/>
</dbReference>
<name>A0A381T5T0_9ZZZZ</name>
<organism evidence="2">
    <name type="scientific">marine metagenome</name>
    <dbReference type="NCBI Taxonomy" id="408172"/>
    <lineage>
        <taxon>unclassified sequences</taxon>
        <taxon>metagenomes</taxon>
        <taxon>ecological metagenomes</taxon>
    </lineage>
</organism>
<gene>
    <name evidence="2" type="ORF">METZ01_LOCUS63938</name>
</gene>
<evidence type="ECO:0000259" key="1">
    <source>
        <dbReference type="Pfam" id="PF20256"/>
    </source>
</evidence>
<feature type="domain" description="Aldehyde oxidase/xanthine dehydrogenase second molybdopterin binding" evidence="1">
    <location>
        <begin position="3"/>
        <end position="115"/>
    </location>
</feature>
<sequence length="174" mass="17846">LKMTFKDLASQLGSTGGGISASASVNPGGVGGSFAGNIADVSVDSDTGKVTVERFTCVQDAGKAIHPSYVEGQMQGGSVQGIGWALNEEYFMGDDGNMNNSSLLDYRMPTALDLPMIDTVIVEVANPGHPFGVRGVGEANIVPPTPTIANAVYDATGKRITELPMSPGAVLAAE</sequence>
<feature type="non-terminal residue" evidence="2">
    <location>
        <position position="1"/>
    </location>
</feature>
<dbReference type="Pfam" id="PF20256">
    <property type="entry name" value="MoCoBD_2"/>
    <property type="match status" value="1"/>
</dbReference>
<dbReference type="InterPro" id="IPR052516">
    <property type="entry name" value="N-heterocyclic_Hydroxylase"/>
</dbReference>
<protein>
    <recommendedName>
        <fullName evidence="1">Aldehyde oxidase/xanthine dehydrogenase second molybdopterin binding domain-containing protein</fullName>
    </recommendedName>
</protein>
<proteinExistence type="predicted"/>
<dbReference type="Gene3D" id="3.30.365.10">
    <property type="entry name" value="Aldehyde oxidase/xanthine dehydrogenase, molybdopterin binding domain"/>
    <property type="match status" value="1"/>
</dbReference>
<dbReference type="PANTHER" id="PTHR47495">
    <property type="entry name" value="ALDEHYDE DEHYDROGENASE"/>
    <property type="match status" value="1"/>
</dbReference>
<accession>A0A381T5T0</accession>
<dbReference type="AlphaFoldDB" id="A0A381T5T0"/>
<dbReference type="EMBL" id="UINC01004012">
    <property type="protein sequence ID" value="SVA11084.1"/>
    <property type="molecule type" value="Genomic_DNA"/>
</dbReference>
<dbReference type="SUPFAM" id="SSF56003">
    <property type="entry name" value="Molybdenum cofactor-binding domain"/>
    <property type="match status" value="1"/>
</dbReference>
<dbReference type="GO" id="GO:0016491">
    <property type="term" value="F:oxidoreductase activity"/>
    <property type="evidence" value="ECO:0007669"/>
    <property type="project" value="InterPro"/>
</dbReference>
<dbReference type="InterPro" id="IPR046867">
    <property type="entry name" value="AldOxase/xan_DH_MoCoBD2"/>
</dbReference>